<evidence type="ECO:0000313" key="3">
    <source>
        <dbReference type="Proteomes" id="UP000830167"/>
    </source>
</evidence>
<gene>
    <name evidence="2" type="ORF">LSG31_18805</name>
</gene>
<feature type="transmembrane region" description="Helical" evidence="1">
    <location>
        <begin position="12"/>
        <end position="36"/>
    </location>
</feature>
<dbReference type="Pfam" id="PF14004">
    <property type="entry name" value="DUF4227"/>
    <property type="match status" value="1"/>
</dbReference>
<evidence type="ECO:0000256" key="1">
    <source>
        <dbReference type="SAM" id="Phobius"/>
    </source>
</evidence>
<keyword evidence="1" id="KW-0472">Membrane</keyword>
<sequence length="78" mass="9399">MIISVRRLIRFLQMWILIVAGTLFMYQALHLIHYVLWQNDPYHPPKGRSIKVQAAASHEQPWYMEDLQRLRVFYITGE</sequence>
<protein>
    <submittedName>
        <fullName evidence="2">YqzK family protein</fullName>
    </submittedName>
</protein>
<keyword evidence="3" id="KW-1185">Reference proteome</keyword>
<reference evidence="2" key="1">
    <citation type="submission" date="2021-12" db="EMBL/GenBank/DDBJ databases">
        <title>Alicyclobacillaceae gen. nov., sp. nov., isolated from chalcocite enrichment system.</title>
        <authorList>
            <person name="Jiang Z."/>
        </authorList>
    </citation>
    <scope>NUCLEOTIDE SEQUENCE</scope>
    <source>
        <strain evidence="2">MYW30-H2</strain>
    </source>
</reference>
<dbReference type="RefSeq" id="WP_347436593.1">
    <property type="nucleotide sequence ID" value="NZ_CP089291.1"/>
</dbReference>
<keyword evidence="1" id="KW-0812">Transmembrane</keyword>
<proteinExistence type="predicted"/>
<dbReference type="EMBL" id="CP089291">
    <property type="protein sequence ID" value="UOF89898.1"/>
    <property type="molecule type" value="Genomic_DNA"/>
</dbReference>
<dbReference type="InterPro" id="IPR025321">
    <property type="entry name" value="DUF4227"/>
</dbReference>
<evidence type="ECO:0000313" key="2">
    <source>
        <dbReference type="EMBL" id="UOF89898.1"/>
    </source>
</evidence>
<accession>A0ABY4CL54</accession>
<organism evidence="2 3">
    <name type="scientific">Fodinisporobacter ferrooxydans</name>
    <dbReference type="NCBI Taxonomy" id="2901836"/>
    <lineage>
        <taxon>Bacteria</taxon>
        <taxon>Bacillati</taxon>
        <taxon>Bacillota</taxon>
        <taxon>Bacilli</taxon>
        <taxon>Bacillales</taxon>
        <taxon>Alicyclobacillaceae</taxon>
        <taxon>Fodinisporobacter</taxon>
    </lineage>
</organism>
<keyword evidence="1" id="KW-1133">Transmembrane helix</keyword>
<dbReference type="Proteomes" id="UP000830167">
    <property type="component" value="Chromosome"/>
</dbReference>
<name>A0ABY4CL54_9BACL</name>